<evidence type="ECO:0008006" key="3">
    <source>
        <dbReference type="Google" id="ProtNLM"/>
    </source>
</evidence>
<reference evidence="1" key="2">
    <citation type="submission" date="2025-08" db="UniProtKB">
        <authorList>
            <consortium name="Ensembl"/>
        </authorList>
    </citation>
    <scope>IDENTIFICATION</scope>
</reference>
<dbReference type="Ensembl" id="ENSPFOT00000028770.1">
    <property type="protein sequence ID" value="ENSPFOP00000023219.1"/>
    <property type="gene ID" value="ENSPFOG00000024514.1"/>
</dbReference>
<evidence type="ECO:0000313" key="2">
    <source>
        <dbReference type="Proteomes" id="UP000028760"/>
    </source>
</evidence>
<dbReference type="AlphaFoldDB" id="A0A096LVM8"/>
<sequence>MPKIENYILSSMAKDNFLITNTIKAWNILKKMFGQNKNFSCLTTLVDNPDLTVEGAGPDLRSWRDAGVARMHDLWHSGKFKTFEELRTQYGIASRDFYKYLQLRHYVKAKTDSLEVDCYLLDKAILDCHKRGRFVSRFYAELQTLRKDNLENLRSTWNRTLKSTIDSEAWEDILTLPSRISVCNRYKEMQYNILHNVYISPYIYSKYTPGSSPNCPKCKVATGTRIHCLWECKIIEAFWQAVCHEISSAIGQTVHPGPVLCLLGLIPTHLGTHKETVQLLLMLARKVIMVKWIGCDAPSIQLWKNLFSEVIVLERLRYSLDGKFYTFKRRWEHVLNYFKINK</sequence>
<proteinExistence type="predicted"/>
<organism evidence="1 2">
    <name type="scientific">Poecilia formosa</name>
    <name type="common">Amazon molly</name>
    <name type="synonym">Limia formosa</name>
    <dbReference type="NCBI Taxonomy" id="48698"/>
    <lineage>
        <taxon>Eukaryota</taxon>
        <taxon>Metazoa</taxon>
        <taxon>Chordata</taxon>
        <taxon>Craniata</taxon>
        <taxon>Vertebrata</taxon>
        <taxon>Euteleostomi</taxon>
        <taxon>Actinopterygii</taxon>
        <taxon>Neopterygii</taxon>
        <taxon>Teleostei</taxon>
        <taxon>Neoteleostei</taxon>
        <taxon>Acanthomorphata</taxon>
        <taxon>Ovalentaria</taxon>
        <taxon>Atherinomorphae</taxon>
        <taxon>Cyprinodontiformes</taxon>
        <taxon>Poeciliidae</taxon>
        <taxon>Poeciliinae</taxon>
        <taxon>Poecilia</taxon>
    </lineage>
</organism>
<dbReference type="OMA" id="DIHIINI"/>
<dbReference type="EMBL" id="AYCK01027143">
    <property type="status" value="NOT_ANNOTATED_CDS"/>
    <property type="molecule type" value="Genomic_DNA"/>
</dbReference>
<protein>
    <recommendedName>
        <fullName evidence="3">Reverse transcriptase zinc-binding domain-containing protein</fullName>
    </recommendedName>
</protein>
<keyword evidence="2" id="KW-1185">Reference proteome</keyword>
<accession>A0A096LVM8</accession>
<name>A0A096LVM8_POEFO</name>
<dbReference type="EMBL" id="AYCK01027142">
    <property type="status" value="NOT_ANNOTATED_CDS"/>
    <property type="molecule type" value="Genomic_DNA"/>
</dbReference>
<dbReference type="GeneTree" id="ENSGT00940000164961"/>
<reference evidence="2" key="1">
    <citation type="submission" date="2013-10" db="EMBL/GenBank/DDBJ databases">
        <authorList>
            <person name="Schartl M."/>
            <person name="Warren W."/>
        </authorList>
    </citation>
    <scope>NUCLEOTIDE SEQUENCE [LARGE SCALE GENOMIC DNA]</scope>
    <source>
        <strain evidence="2">female</strain>
    </source>
</reference>
<evidence type="ECO:0000313" key="1">
    <source>
        <dbReference type="Ensembl" id="ENSPFOP00000023219.1"/>
    </source>
</evidence>
<dbReference type="Proteomes" id="UP000028760">
    <property type="component" value="Unassembled WGS sequence"/>
</dbReference>
<reference evidence="1" key="3">
    <citation type="submission" date="2025-09" db="UniProtKB">
        <authorList>
            <consortium name="Ensembl"/>
        </authorList>
    </citation>
    <scope>IDENTIFICATION</scope>
</reference>
<dbReference type="eggNOG" id="ENOG502S64K">
    <property type="taxonomic scope" value="Eukaryota"/>
</dbReference>